<dbReference type="Proteomes" id="UP000824469">
    <property type="component" value="Unassembled WGS sequence"/>
</dbReference>
<sequence length="61" mass="6968">ISNVHKDILYQTLQGSGVPLEVDPTHLQAMVENITPNEHLNFNHREIPTKNLAHNIPLYIE</sequence>
<protein>
    <submittedName>
        <fullName evidence="1">Uncharacterized protein</fullName>
    </submittedName>
</protein>
<evidence type="ECO:0000313" key="2">
    <source>
        <dbReference type="Proteomes" id="UP000824469"/>
    </source>
</evidence>
<keyword evidence="2" id="KW-1185">Reference proteome</keyword>
<feature type="non-terminal residue" evidence="1">
    <location>
        <position position="61"/>
    </location>
</feature>
<feature type="non-terminal residue" evidence="1">
    <location>
        <position position="1"/>
    </location>
</feature>
<accession>A0AA38GA54</accession>
<comment type="caution">
    <text evidence="1">The sequence shown here is derived from an EMBL/GenBank/DDBJ whole genome shotgun (WGS) entry which is preliminary data.</text>
</comment>
<name>A0AA38GA54_TAXCH</name>
<evidence type="ECO:0000313" key="1">
    <source>
        <dbReference type="EMBL" id="KAH9318118.1"/>
    </source>
</evidence>
<dbReference type="EMBL" id="JAHRHJ020000004">
    <property type="protein sequence ID" value="KAH9318118.1"/>
    <property type="molecule type" value="Genomic_DNA"/>
</dbReference>
<gene>
    <name evidence="1" type="ORF">KI387_019887</name>
</gene>
<proteinExistence type="predicted"/>
<organism evidence="1 2">
    <name type="scientific">Taxus chinensis</name>
    <name type="common">Chinese yew</name>
    <name type="synonym">Taxus wallichiana var. chinensis</name>
    <dbReference type="NCBI Taxonomy" id="29808"/>
    <lineage>
        <taxon>Eukaryota</taxon>
        <taxon>Viridiplantae</taxon>
        <taxon>Streptophyta</taxon>
        <taxon>Embryophyta</taxon>
        <taxon>Tracheophyta</taxon>
        <taxon>Spermatophyta</taxon>
        <taxon>Pinopsida</taxon>
        <taxon>Pinidae</taxon>
        <taxon>Conifers II</taxon>
        <taxon>Cupressales</taxon>
        <taxon>Taxaceae</taxon>
        <taxon>Taxus</taxon>
    </lineage>
</organism>
<dbReference type="AlphaFoldDB" id="A0AA38GA54"/>
<reference evidence="1 2" key="1">
    <citation type="journal article" date="2021" name="Nat. Plants">
        <title>The Taxus genome provides insights into paclitaxel biosynthesis.</title>
        <authorList>
            <person name="Xiong X."/>
            <person name="Gou J."/>
            <person name="Liao Q."/>
            <person name="Li Y."/>
            <person name="Zhou Q."/>
            <person name="Bi G."/>
            <person name="Li C."/>
            <person name="Du R."/>
            <person name="Wang X."/>
            <person name="Sun T."/>
            <person name="Guo L."/>
            <person name="Liang H."/>
            <person name="Lu P."/>
            <person name="Wu Y."/>
            <person name="Zhang Z."/>
            <person name="Ro D.K."/>
            <person name="Shang Y."/>
            <person name="Huang S."/>
            <person name="Yan J."/>
        </authorList>
    </citation>
    <scope>NUCLEOTIDE SEQUENCE [LARGE SCALE GENOMIC DNA]</scope>
    <source>
        <strain evidence="1">Ta-2019</strain>
    </source>
</reference>